<keyword evidence="11" id="KW-1185">Reference proteome</keyword>
<keyword evidence="10" id="KW-0282">Flagellum</keyword>
<evidence type="ECO:0000256" key="6">
    <source>
        <dbReference type="ARBA" id="ARBA00026072"/>
    </source>
</evidence>
<dbReference type="InterPro" id="IPR019776">
    <property type="entry name" value="Flagellar_basal_body_rod_CS"/>
</dbReference>
<dbReference type="Pfam" id="PF00460">
    <property type="entry name" value="Flg_bb_rod"/>
    <property type="match status" value="1"/>
</dbReference>
<keyword evidence="10" id="KW-0966">Cell projection</keyword>
<organism evidence="10 11">
    <name type="scientific">Alsobacter metallidurans</name>
    <dbReference type="NCBI Taxonomy" id="340221"/>
    <lineage>
        <taxon>Bacteria</taxon>
        <taxon>Pseudomonadati</taxon>
        <taxon>Pseudomonadota</taxon>
        <taxon>Alphaproteobacteria</taxon>
        <taxon>Hyphomicrobiales</taxon>
        <taxon>Alsobacteraceae</taxon>
        <taxon>Alsobacter</taxon>
    </lineage>
</organism>
<dbReference type="InterPro" id="IPR001444">
    <property type="entry name" value="Flag_bb_rod_N"/>
</dbReference>
<dbReference type="RefSeq" id="WP_188518915.1">
    <property type="nucleotide sequence ID" value="NZ_BMES01000002.1"/>
</dbReference>
<dbReference type="PROSITE" id="PS00588">
    <property type="entry name" value="FLAGELLA_BB_ROD"/>
    <property type="match status" value="1"/>
</dbReference>
<keyword evidence="4 7" id="KW-0975">Bacterial flagellum</keyword>
<feature type="region of interest" description="Disordered" evidence="8">
    <location>
        <begin position="61"/>
        <end position="89"/>
    </location>
</feature>
<evidence type="ECO:0000256" key="2">
    <source>
        <dbReference type="ARBA" id="ARBA00009677"/>
    </source>
</evidence>
<evidence type="ECO:0000256" key="1">
    <source>
        <dbReference type="ARBA" id="ARBA00004117"/>
    </source>
</evidence>
<evidence type="ECO:0000256" key="3">
    <source>
        <dbReference type="ARBA" id="ARBA00014376"/>
    </source>
</evidence>
<evidence type="ECO:0000256" key="5">
    <source>
        <dbReference type="ARBA" id="ARBA00024934"/>
    </source>
</evidence>
<dbReference type="PIRSF" id="PIRSF002889">
    <property type="entry name" value="Rod_FlgB"/>
    <property type="match status" value="1"/>
</dbReference>
<evidence type="ECO:0000313" key="10">
    <source>
        <dbReference type="EMBL" id="GGH26417.1"/>
    </source>
</evidence>
<accession>A0A917IAH7</accession>
<comment type="function">
    <text evidence="5 7">Structural component of flagellum, the bacterial motility apparatus. Part of the rod structure of flagellar basal body.</text>
</comment>
<comment type="subcellular location">
    <subcellularLocation>
        <location evidence="1 7">Bacterial flagellum basal body</location>
    </subcellularLocation>
</comment>
<keyword evidence="10" id="KW-0969">Cilium</keyword>
<comment type="subunit">
    <text evidence="6">The basal body constitutes a major portion of the flagellar organelle and consists of a number of rings mounted on a central rod. In Gram-negative bacteria, at least four rings, L, P, S and M are present, whereas Gram-positive bacteria lack the L and P rings. The rod consists of about 26 subunits of FlgG in the distal portion, and FlgB, FlgC and FlgF build up the proximal portion of the rod with about 6 subunits each. Rod assembly occurs by export via the flagellum-specific pathway of its constituent proteins and by their incorporation into the rod structure in the probable order of FlgB, FlgC, FlgF and FlgG. Another protein, FliE, also assembles onto the stable rod structure.</text>
</comment>
<dbReference type="NCBIfam" id="NF004654">
    <property type="entry name" value="PRK06004.1"/>
    <property type="match status" value="1"/>
</dbReference>
<evidence type="ECO:0000256" key="4">
    <source>
        <dbReference type="ARBA" id="ARBA00023143"/>
    </source>
</evidence>
<sequence length="129" mass="13597">MSGMGLPLVDQLKTRMQWLQTRQKLLAENVANADTPNFRPRDLQALSAPGQGGGIQLEATSAGHITTGGGPGAPGGKAGQRFETRPSGNSVTLEDEMTKLADTQMDYQAVASLYSKSLSLLKIAIGKRG</sequence>
<dbReference type="InterPro" id="IPR006300">
    <property type="entry name" value="FlgB"/>
</dbReference>
<gene>
    <name evidence="10" type="primary">flgB</name>
    <name evidence="10" type="ORF">GCM10007036_34190</name>
</gene>
<dbReference type="GO" id="GO:0071973">
    <property type="term" value="P:bacterial-type flagellum-dependent cell motility"/>
    <property type="evidence" value="ECO:0007669"/>
    <property type="project" value="InterPro"/>
</dbReference>
<protein>
    <recommendedName>
        <fullName evidence="3 7">Flagellar basal body rod protein FlgB</fullName>
    </recommendedName>
</protein>
<name>A0A917IAH7_9HYPH</name>
<proteinExistence type="inferred from homology"/>
<evidence type="ECO:0000259" key="9">
    <source>
        <dbReference type="Pfam" id="PF00460"/>
    </source>
</evidence>
<dbReference type="GO" id="GO:0030694">
    <property type="term" value="C:bacterial-type flagellum basal body, rod"/>
    <property type="evidence" value="ECO:0007669"/>
    <property type="project" value="InterPro"/>
</dbReference>
<dbReference type="EMBL" id="BMES01000002">
    <property type="protein sequence ID" value="GGH26417.1"/>
    <property type="molecule type" value="Genomic_DNA"/>
</dbReference>
<feature type="domain" description="Flagellar basal body rod protein N-terminal" evidence="9">
    <location>
        <begin position="15"/>
        <end position="39"/>
    </location>
</feature>
<reference evidence="10" key="2">
    <citation type="submission" date="2020-09" db="EMBL/GenBank/DDBJ databases">
        <authorList>
            <person name="Sun Q."/>
            <person name="Zhou Y."/>
        </authorList>
    </citation>
    <scope>NUCLEOTIDE SEQUENCE</scope>
    <source>
        <strain evidence="10">CGMCC 1.12214</strain>
    </source>
</reference>
<comment type="similarity">
    <text evidence="2 7">Belongs to the flagella basal body rod proteins family.</text>
</comment>
<evidence type="ECO:0000256" key="8">
    <source>
        <dbReference type="SAM" id="MobiDB-lite"/>
    </source>
</evidence>
<evidence type="ECO:0000256" key="7">
    <source>
        <dbReference type="PIRNR" id="PIRNR002889"/>
    </source>
</evidence>
<evidence type="ECO:0000313" key="11">
    <source>
        <dbReference type="Proteomes" id="UP000603912"/>
    </source>
</evidence>
<comment type="caution">
    <text evidence="10">The sequence shown here is derived from an EMBL/GenBank/DDBJ whole genome shotgun (WGS) entry which is preliminary data.</text>
</comment>
<dbReference type="Proteomes" id="UP000603912">
    <property type="component" value="Unassembled WGS sequence"/>
</dbReference>
<dbReference type="AlphaFoldDB" id="A0A917IAH7"/>
<feature type="compositionally biased region" description="Gly residues" evidence="8">
    <location>
        <begin position="66"/>
        <end position="78"/>
    </location>
</feature>
<reference evidence="10" key="1">
    <citation type="journal article" date="2014" name="Int. J. Syst. Evol. Microbiol.">
        <title>Complete genome sequence of Corynebacterium casei LMG S-19264T (=DSM 44701T), isolated from a smear-ripened cheese.</title>
        <authorList>
            <consortium name="US DOE Joint Genome Institute (JGI-PGF)"/>
            <person name="Walter F."/>
            <person name="Albersmeier A."/>
            <person name="Kalinowski J."/>
            <person name="Ruckert C."/>
        </authorList>
    </citation>
    <scope>NUCLEOTIDE SEQUENCE</scope>
    <source>
        <strain evidence="10">CGMCC 1.12214</strain>
    </source>
</reference>